<feature type="binding site" evidence="5">
    <location>
        <position position="175"/>
    </location>
    <ligand>
        <name>Mg(2+)</name>
        <dbReference type="ChEBI" id="CHEBI:18420"/>
    </ligand>
</feature>
<dbReference type="GO" id="GO:0046872">
    <property type="term" value="F:metal ion binding"/>
    <property type="evidence" value="ECO:0007669"/>
    <property type="project" value="UniProtKB-KW"/>
</dbReference>
<evidence type="ECO:0000256" key="3">
    <source>
        <dbReference type="ARBA" id="ARBA00029596"/>
    </source>
</evidence>
<keyword evidence="5" id="KW-0479">Metal-binding</keyword>
<protein>
    <recommendedName>
        <fullName evidence="2">Putative 4-hydroxy-4-methyl-2-oxoglutarate aldolase</fullName>
    </recommendedName>
    <alternativeName>
        <fullName evidence="3">Regulator of ribonuclease activity homolog</fullName>
    </alternativeName>
    <alternativeName>
        <fullName evidence="4">RraA-like protein</fullName>
    </alternativeName>
</protein>
<evidence type="ECO:0000313" key="8">
    <source>
        <dbReference type="Proteomes" id="UP000315252"/>
    </source>
</evidence>
<proteinExistence type="predicted"/>
<dbReference type="InterPro" id="IPR036704">
    <property type="entry name" value="RraA/RraA-like_sf"/>
</dbReference>
<dbReference type="Gene3D" id="3.50.30.40">
    <property type="entry name" value="Ribonuclease E inhibitor RraA/RraA-like"/>
    <property type="match status" value="1"/>
</dbReference>
<dbReference type="InterPro" id="IPR005493">
    <property type="entry name" value="RraA/RraA-like"/>
</dbReference>
<dbReference type="SUPFAM" id="SSF89562">
    <property type="entry name" value="RraA-like"/>
    <property type="match status" value="1"/>
</dbReference>
<keyword evidence="5" id="KW-0460">Magnesium</keyword>
<evidence type="ECO:0000256" key="4">
    <source>
        <dbReference type="ARBA" id="ARBA00030169"/>
    </source>
</evidence>
<comment type="cofactor">
    <cofactor evidence="1">
        <name>a divalent metal cation</name>
        <dbReference type="ChEBI" id="CHEBI:60240"/>
    </cofactor>
</comment>
<comment type="cofactor">
    <cofactor evidence="5">
        <name>Mg(2+)</name>
        <dbReference type="ChEBI" id="CHEBI:18420"/>
    </cofactor>
</comment>
<organism evidence="7 8">
    <name type="scientific">Denitrobaculum tricleocarpae</name>
    <dbReference type="NCBI Taxonomy" id="2591009"/>
    <lineage>
        <taxon>Bacteria</taxon>
        <taxon>Pseudomonadati</taxon>
        <taxon>Pseudomonadota</taxon>
        <taxon>Alphaproteobacteria</taxon>
        <taxon>Rhodospirillales</taxon>
        <taxon>Rhodospirillaceae</taxon>
        <taxon>Denitrobaculum</taxon>
    </lineage>
</organism>
<dbReference type="Proteomes" id="UP000315252">
    <property type="component" value="Unassembled WGS sequence"/>
</dbReference>
<evidence type="ECO:0000313" key="7">
    <source>
        <dbReference type="EMBL" id="TQV72531.1"/>
    </source>
</evidence>
<name>A0A545T5L8_9PROT</name>
<accession>A0A545T5L8</accession>
<evidence type="ECO:0000256" key="5">
    <source>
        <dbReference type="PIRSR" id="PIRSR605493-1"/>
    </source>
</evidence>
<evidence type="ECO:0000256" key="2">
    <source>
        <dbReference type="ARBA" id="ARBA00016549"/>
    </source>
</evidence>
<dbReference type="AlphaFoldDB" id="A0A545T5L8"/>
<dbReference type="PANTHER" id="PTHR33254">
    <property type="entry name" value="4-HYDROXY-4-METHYL-2-OXOGLUTARATE ALDOLASE 3-RELATED"/>
    <property type="match status" value="1"/>
</dbReference>
<evidence type="ECO:0000256" key="6">
    <source>
        <dbReference type="SAM" id="MobiDB-lite"/>
    </source>
</evidence>
<keyword evidence="8" id="KW-1185">Reference proteome</keyword>
<sequence length="280" mass="28744">MERSLSPPIVNDNIAPRPKKDSKLSLPPHFTTRASAKNLQTPSVTGKIMIEDPPILTVQRDVTRAPEATVAAFKGVATSNLIDALGGTGALQHSIKPLGVADGLPFKFCGSAVTALCGPSDNLALFAALSLAGPGDVIVAGTEAFEGAAVAGDLVLGMARNKGVAAFVTDGMLRDYEAILQVGLPVYCAGLTPNSPSRTGPGAVNLPLAIGGLVIEPGDILAGDRDGVVVIPRTRSESVKAALPALLAAEQELLSKVEEGLTVPGHTEALMASDRVKYLD</sequence>
<dbReference type="EMBL" id="VHSH01000012">
    <property type="protein sequence ID" value="TQV72531.1"/>
    <property type="molecule type" value="Genomic_DNA"/>
</dbReference>
<feature type="binding site" evidence="5">
    <location>
        <begin position="152"/>
        <end position="155"/>
    </location>
    <ligand>
        <name>substrate</name>
    </ligand>
</feature>
<evidence type="ECO:0000256" key="1">
    <source>
        <dbReference type="ARBA" id="ARBA00001968"/>
    </source>
</evidence>
<dbReference type="Pfam" id="PF03737">
    <property type="entry name" value="RraA-like"/>
    <property type="match status" value="1"/>
</dbReference>
<dbReference type="CDD" id="cd16841">
    <property type="entry name" value="RraA_family"/>
    <property type="match status" value="1"/>
</dbReference>
<reference evidence="7 8" key="1">
    <citation type="submission" date="2019-06" db="EMBL/GenBank/DDBJ databases">
        <title>Whole genome sequence for Rhodospirillaceae sp. R148.</title>
        <authorList>
            <person name="Wang G."/>
        </authorList>
    </citation>
    <scope>NUCLEOTIDE SEQUENCE [LARGE SCALE GENOMIC DNA]</scope>
    <source>
        <strain evidence="7 8">R148</strain>
    </source>
</reference>
<gene>
    <name evidence="7" type="ORF">FKG95_26045</name>
</gene>
<dbReference type="PANTHER" id="PTHR33254:SF4">
    <property type="entry name" value="4-HYDROXY-4-METHYL-2-OXOGLUTARATE ALDOLASE 3-RELATED"/>
    <property type="match status" value="1"/>
</dbReference>
<feature type="region of interest" description="Disordered" evidence="6">
    <location>
        <begin position="1"/>
        <end position="29"/>
    </location>
</feature>
<feature type="binding site" evidence="5">
    <location>
        <position position="174"/>
    </location>
    <ligand>
        <name>substrate</name>
    </ligand>
</feature>
<dbReference type="OrthoDB" id="9812532at2"/>
<comment type="caution">
    <text evidence="7">The sequence shown here is derived from an EMBL/GenBank/DDBJ whole genome shotgun (WGS) entry which is preliminary data.</text>
</comment>